<dbReference type="GO" id="GO:0005524">
    <property type="term" value="F:ATP binding"/>
    <property type="evidence" value="ECO:0007669"/>
    <property type="project" value="UniProtKB-KW"/>
</dbReference>
<evidence type="ECO:0008006" key="6">
    <source>
        <dbReference type="Google" id="ProtNLM"/>
    </source>
</evidence>
<dbReference type="FunFam" id="1.20.1270.10:FF:000002">
    <property type="entry name" value="Heat shock 70 kDa protein 4"/>
    <property type="match status" value="1"/>
</dbReference>
<evidence type="ECO:0000256" key="1">
    <source>
        <dbReference type="ARBA" id="ARBA00022741"/>
    </source>
</evidence>
<proteinExistence type="predicted"/>
<feature type="compositionally biased region" description="Basic and acidic residues" evidence="3">
    <location>
        <begin position="801"/>
        <end position="822"/>
    </location>
</feature>
<dbReference type="CDD" id="cd11732">
    <property type="entry name" value="ASKHA_NBD_HSP70_HSP105-110-like"/>
    <property type="match status" value="1"/>
</dbReference>
<dbReference type="Gene3D" id="3.90.640.10">
    <property type="entry name" value="Actin, Chain A, domain 4"/>
    <property type="match status" value="1"/>
</dbReference>
<dbReference type="SUPFAM" id="SSF53067">
    <property type="entry name" value="Actin-like ATPase domain"/>
    <property type="match status" value="2"/>
</dbReference>
<comment type="caution">
    <text evidence="4">The sequence shown here is derived from an EMBL/GenBank/DDBJ whole genome shotgun (WGS) entry which is preliminary data.</text>
</comment>
<name>A0ABD3MKM4_9STRA</name>
<evidence type="ECO:0000256" key="2">
    <source>
        <dbReference type="ARBA" id="ARBA00022840"/>
    </source>
</evidence>
<evidence type="ECO:0000313" key="5">
    <source>
        <dbReference type="Proteomes" id="UP001530293"/>
    </source>
</evidence>
<dbReference type="InterPro" id="IPR013126">
    <property type="entry name" value="Hsp_70_fam"/>
</dbReference>
<accession>A0ABD3MKM4</accession>
<dbReference type="Pfam" id="PF00012">
    <property type="entry name" value="HSP70"/>
    <property type="match status" value="1"/>
</dbReference>
<dbReference type="SUPFAM" id="SSF100934">
    <property type="entry name" value="Heat shock protein 70kD (HSP70), C-terminal subdomain"/>
    <property type="match status" value="2"/>
</dbReference>
<dbReference type="Gene3D" id="1.20.1270.10">
    <property type="match status" value="2"/>
</dbReference>
<dbReference type="FunFam" id="3.90.640.10:FF:000004">
    <property type="entry name" value="Heat shock 70 kDa protein 4"/>
    <property type="match status" value="1"/>
</dbReference>
<dbReference type="SUPFAM" id="SSF100920">
    <property type="entry name" value="Heat shock protein 70kD (HSP70), peptide-binding domain"/>
    <property type="match status" value="1"/>
</dbReference>
<dbReference type="InterPro" id="IPR043129">
    <property type="entry name" value="ATPase_NBD"/>
</dbReference>
<keyword evidence="1" id="KW-0547">Nucleotide-binding</keyword>
<dbReference type="Gene3D" id="3.30.420.40">
    <property type="match status" value="2"/>
</dbReference>
<dbReference type="Gene3D" id="2.60.34.10">
    <property type="entry name" value="Substrate Binding Domain Of DNAk, Chain A, domain 1"/>
    <property type="match status" value="1"/>
</dbReference>
<reference evidence="4 5" key="1">
    <citation type="submission" date="2024-10" db="EMBL/GenBank/DDBJ databases">
        <title>Updated reference genomes for cyclostephanoid diatoms.</title>
        <authorList>
            <person name="Roberts W.R."/>
            <person name="Alverson A.J."/>
        </authorList>
    </citation>
    <scope>NUCLEOTIDE SEQUENCE [LARGE SCALE GENOMIC DNA]</scope>
    <source>
        <strain evidence="4 5">AJA232-27</strain>
    </source>
</reference>
<feature type="region of interest" description="Disordered" evidence="3">
    <location>
        <begin position="790"/>
        <end position="837"/>
    </location>
</feature>
<dbReference type="EMBL" id="JALLBG020000103">
    <property type="protein sequence ID" value="KAL3764599.1"/>
    <property type="molecule type" value="Genomic_DNA"/>
</dbReference>
<organism evidence="4 5">
    <name type="scientific">Discostella pseudostelligera</name>
    <dbReference type="NCBI Taxonomy" id="259834"/>
    <lineage>
        <taxon>Eukaryota</taxon>
        <taxon>Sar</taxon>
        <taxon>Stramenopiles</taxon>
        <taxon>Ochrophyta</taxon>
        <taxon>Bacillariophyta</taxon>
        <taxon>Coscinodiscophyceae</taxon>
        <taxon>Thalassiosirophycidae</taxon>
        <taxon>Stephanodiscales</taxon>
        <taxon>Stephanodiscaceae</taxon>
        <taxon>Discostella</taxon>
    </lineage>
</organism>
<dbReference type="AlphaFoldDB" id="A0ABD3MKM4"/>
<dbReference type="PRINTS" id="PR00301">
    <property type="entry name" value="HEATSHOCK70"/>
</dbReference>
<dbReference type="InterPro" id="IPR029048">
    <property type="entry name" value="HSP70_C_sf"/>
</dbReference>
<evidence type="ECO:0000256" key="3">
    <source>
        <dbReference type="SAM" id="MobiDB-lite"/>
    </source>
</evidence>
<gene>
    <name evidence="4" type="ORF">ACHAWU_001507</name>
</gene>
<dbReference type="FunFam" id="3.30.30.30:FF:000002">
    <property type="entry name" value="Heat shock 70 kDa protein 4"/>
    <property type="match status" value="1"/>
</dbReference>
<keyword evidence="2" id="KW-0067">ATP-binding</keyword>
<dbReference type="Gene3D" id="3.30.30.30">
    <property type="match status" value="1"/>
</dbReference>
<protein>
    <recommendedName>
        <fullName evidence="6">Heat shock protein 70</fullName>
    </recommendedName>
</protein>
<sequence>MSVVGIDFGAKHSVIAAAGRGGVDVILNGNSQRLNPNMVGFDTSRSMGEAASSTALSNYKNTITFMKRLVGLAYDDPRAQSEMKKVAYTCVPYPHPGNGPDGIAVQVECGGETKILPIEAVAGMMVKHMGLIAAEKVASESSSIGGMGSRDLNEYFPRDWVVGVPGYYTDAQRRAFLAGCEMAGVKGIQRLMNEHTAVALAYGIFKDIRKEFAVEKPTHVMFIDMGSTSYSVAIVDFQPGKLVVKSAQYDADLGGYAFDTVIAEWIATKFEEKYKGKLSGNPRNNAKVMLKLYAAAEKAKQTLSPVGVNEARINLESLMDDYDFSISLMADEYKAMCAPLLARLAGPIERALEEAKLKSGDLTSIEIVGGATRVGSVKETLSKILGLDMNAVNNGLSTTMNADEAVARGCALQSAILSPRFKVLPYEVIEYQPFPIKIEWDGTSSGTTQEMEVDGADEGAAAQPTSANSVVMFERGCNFPIVRRVTLKRSGKFTVDARYNDEDGLGANKSIATFHIHAPTGTECKVRVNVKLDIHGALSLSSAQMVEEVIEEKLEEGVEAKAPEEEGGEAKVTVDSNMVKKPKLKKTSLAFTTVRPLDWTEAELQKEIEVEVAMANADRVVRETSDARNELESYIYDMRDKIVSESQLAPYATDSEKATFPTMLETYENWLYEEGFDANKSVYVKKLDELKKVGNVIENRQYEARTRPNAMSTLQKTVEKYTSWLNTSSGDENYEHITDEERATCSDKTDKTSAWMYDMLDKQGGLAANVDPVVTVEQIFSKNKELNDVVSPIMHKPKPAPKAEEKKQEEQQATEEQKKEEGGSEPMDTTEPMEEGS</sequence>
<keyword evidence="5" id="KW-1185">Reference proteome</keyword>
<dbReference type="Proteomes" id="UP001530293">
    <property type="component" value="Unassembled WGS sequence"/>
</dbReference>
<dbReference type="PANTHER" id="PTHR45639">
    <property type="entry name" value="HSC70CB, ISOFORM G-RELATED"/>
    <property type="match status" value="1"/>
</dbReference>
<evidence type="ECO:0000313" key="4">
    <source>
        <dbReference type="EMBL" id="KAL3764599.1"/>
    </source>
</evidence>
<dbReference type="InterPro" id="IPR029047">
    <property type="entry name" value="HSP70_peptide-bd_sf"/>
</dbReference>
<dbReference type="PANTHER" id="PTHR45639:SF4">
    <property type="entry name" value="HSC70CB, ISOFORM G"/>
    <property type="match status" value="1"/>
</dbReference>